<dbReference type="InParanoid" id="A0A098DU83"/>
<feature type="region of interest" description="Disordered" evidence="1">
    <location>
        <begin position="612"/>
        <end position="657"/>
    </location>
</feature>
<evidence type="ECO:0000313" key="4">
    <source>
        <dbReference type="EnsemblFungi" id="CEF84932"/>
    </source>
</evidence>
<organism evidence="3 5">
    <name type="scientific">Gibberella zeae (strain ATCC MYA-4620 / CBS 123657 / FGSC 9075 / NRRL 31084 / PH-1)</name>
    <name type="common">Wheat head blight fungus</name>
    <name type="synonym">Fusarium graminearum</name>
    <dbReference type="NCBI Taxonomy" id="229533"/>
    <lineage>
        <taxon>Eukaryota</taxon>
        <taxon>Fungi</taxon>
        <taxon>Dikarya</taxon>
        <taxon>Ascomycota</taxon>
        <taxon>Pezizomycotina</taxon>
        <taxon>Sordariomycetes</taxon>
        <taxon>Hypocreomycetidae</taxon>
        <taxon>Hypocreales</taxon>
        <taxon>Nectriaceae</taxon>
        <taxon>Fusarium</taxon>
    </lineage>
</organism>
<dbReference type="EnsemblFungi" id="CEF84932">
    <property type="protein sequence ID" value="CEF84932"/>
    <property type="gene ID" value="FGRRES_07739_M"/>
</dbReference>
<gene>
    <name evidence="3" type="ORF">FGRAMPH1_01T25531</name>
</gene>
<evidence type="ECO:0000256" key="2">
    <source>
        <dbReference type="SAM" id="Phobius"/>
    </source>
</evidence>
<feature type="transmembrane region" description="Helical" evidence="2">
    <location>
        <begin position="16"/>
        <end position="38"/>
    </location>
</feature>
<dbReference type="AlphaFoldDB" id="A0A098DU83"/>
<name>A0A098DU83_GIBZE</name>
<evidence type="ECO:0000313" key="3">
    <source>
        <dbReference type="EMBL" id="CEF84932.1"/>
    </source>
</evidence>
<feature type="transmembrane region" description="Helical" evidence="2">
    <location>
        <begin position="566"/>
        <end position="587"/>
    </location>
</feature>
<keyword evidence="5" id="KW-1185">Reference proteome</keyword>
<reference evidence="4 5" key="1">
    <citation type="journal article" date="2007" name="Science">
        <title>The Fusarium graminearum genome reveals a link between localized polymorphism and pathogen specialization.</title>
        <authorList>
            <person name="Cuomo C.A."/>
            <person name="Gueldener U."/>
            <person name="Xu J.-R."/>
            <person name="Trail F."/>
            <person name="Turgeon B.G."/>
            <person name="Di Pietro A."/>
            <person name="Walton J.D."/>
            <person name="Ma L.-J."/>
            <person name="Baker S.E."/>
            <person name="Rep M."/>
            <person name="Adam G."/>
            <person name="Antoniw J."/>
            <person name="Baldwin T."/>
            <person name="Calvo S.E."/>
            <person name="Chang Y.-L."/>
            <person name="DeCaprio D."/>
            <person name="Gale L.R."/>
            <person name="Gnerre S."/>
            <person name="Goswami R.S."/>
            <person name="Hammond-Kosack K."/>
            <person name="Harris L.J."/>
            <person name="Hilburn K."/>
            <person name="Kennell J.C."/>
            <person name="Kroken S."/>
            <person name="Magnuson J.K."/>
            <person name="Mannhaupt G."/>
            <person name="Mauceli E.W."/>
            <person name="Mewes H.-W."/>
            <person name="Mitterbauer R."/>
            <person name="Muehlbauer G."/>
            <person name="Muensterkoetter M."/>
            <person name="Nelson D."/>
            <person name="O'Donnell K."/>
            <person name="Ouellet T."/>
            <person name="Qi W."/>
            <person name="Quesneville H."/>
            <person name="Roncero M.I.G."/>
            <person name="Seong K.-Y."/>
            <person name="Tetko I.V."/>
            <person name="Urban M."/>
            <person name="Waalwijk C."/>
            <person name="Ward T.J."/>
            <person name="Yao J."/>
            <person name="Birren B.W."/>
            <person name="Kistler H.C."/>
        </authorList>
    </citation>
    <scope>NUCLEOTIDE SEQUENCE [LARGE SCALE GENOMIC DNA]</scope>
    <source>
        <strain evidence="5">ATCC MYA-4620 / CBS 123657 / FGSC 9075 / NRRL 31084 / PH-1</strain>
        <strain evidence="4">PH-1 / ATCC MYA-4620 / FGSC 9075 / NRRL 31084</strain>
    </source>
</reference>
<proteinExistence type="predicted"/>
<reference evidence="4 5" key="2">
    <citation type="journal article" date="2010" name="Nature">
        <title>Comparative genomics reveals mobile pathogenicity chromosomes in Fusarium.</title>
        <authorList>
            <person name="Ma L.J."/>
            <person name="van der Does H.C."/>
            <person name="Borkovich K.A."/>
            <person name="Coleman J.J."/>
            <person name="Daboussi M.J."/>
            <person name="Di Pietro A."/>
            <person name="Dufresne M."/>
            <person name="Freitag M."/>
            <person name="Grabherr M."/>
            <person name="Henrissat B."/>
            <person name="Houterman P.M."/>
            <person name="Kang S."/>
            <person name="Shim W.B."/>
            <person name="Woloshuk C."/>
            <person name="Xie X."/>
            <person name="Xu J.R."/>
            <person name="Antoniw J."/>
            <person name="Baker S.E."/>
            <person name="Bluhm B.H."/>
            <person name="Breakspear A."/>
            <person name="Brown D.W."/>
            <person name="Butchko R.A."/>
            <person name="Chapman S."/>
            <person name="Coulson R."/>
            <person name="Coutinho P.M."/>
            <person name="Danchin E.G."/>
            <person name="Diener A."/>
            <person name="Gale L.R."/>
            <person name="Gardiner D.M."/>
            <person name="Goff S."/>
            <person name="Hammond-Kosack K.E."/>
            <person name="Hilburn K."/>
            <person name="Hua-Van A."/>
            <person name="Jonkers W."/>
            <person name="Kazan K."/>
            <person name="Kodira C.D."/>
            <person name="Koehrsen M."/>
            <person name="Kumar L."/>
            <person name="Lee Y.H."/>
            <person name="Li L."/>
            <person name="Manners J.M."/>
            <person name="Miranda-Saavedra D."/>
            <person name="Mukherjee M."/>
            <person name="Park G."/>
            <person name="Park J."/>
            <person name="Park S.Y."/>
            <person name="Proctor R.H."/>
            <person name="Regev A."/>
            <person name="Ruiz-Roldan M.C."/>
            <person name="Sain D."/>
            <person name="Sakthikumar S."/>
            <person name="Sykes S."/>
            <person name="Schwartz D.C."/>
            <person name="Turgeon B.G."/>
            <person name="Wapinski I."/>
            <person name="Yoder O."/>
            <person name="Young S."/>
            <person name="Zeng Q."/>
            <person name="Zhou S."/>
            <person name="Galagan J."/>
            <person name="Cuomo C.A."/>
            <person name="Kistler H.C."/>
            <person name="Rep M."/>
        </authorList>
    </citation>
    <scope>GENOME REANNOTATION</scope>
    <source>
        <strain evidence="5">ATCC MYA-4620 / CBS 123657 / FGSC 9075 / NRRL 31084 / PH-1</strain>
        <strain evidence="4">PH-1 / ATCC MYA-4620 / FGSC 9075 / NRRL 31084</strain>
    </source>
</reference>
<dbReference type="Proteomes" id="UP000070720">
    <property type="component" value="Chromosome 4"/>
</dbReference>
<reference evidence="3 5" key="3">
    <citation type="journal article" date="2015" name="BMC Genomics">
        <title>The completed genome sequence of the pathogenic ascomycete fungus Fusarium graminearum.</title>
        <authorList>
            <person name="King R."/>
            <person name="Urban M."/>
            <person name="Hammond-Kosack M.C."/>
            <person name="Hassani-Pak K."/>
            <person name="Hammond-Kosack K.E."/>
        </authorList>
    </citation>
    <scope>NUCLEOTIDE SEQUENCE [LARGE SCALE GENOMIC DNA]</scope>
    <source>
        <strain evidence="5">ATCC MYA-4620 / CBS 123657 / FGSC 9075 / NRRL 31084 / PH-1</strain>
        <strain evidence="3">PH-1</strain>
    </source>
</reference>
<evidence type="ECO:0000313" key="5">
    <source>
        <dbReference type="Proteomes" id="UP000070720"/>
    </source>
</evidence>
<keyword evidence="2" id="KW-0472">Membrane</keyword>
<protein>
    <submittedName>
        <fullName evidence="3">Chromosome 4, complete genome</fullName>
    </submittedName>
</protein>
<dbReference type="EMBL" id="HG970335">
    <property type="protein sequence ID" value="CEF84932.1"/>
    <property type="molecule type" value="Genomic_DNA"/>
</dbReference>
<reference evidence="4" key="4">
    <citation type="submission" date="2017-01" db="UniProtKB">
        <authorList>
            <consortium name="EnsemblFungi"/>
        </authorList>
    </citation>
    <scope>IDENTIFICATION</scope>
    <source>
        <strain evidence="4">PH-1 / ATCC MYA-4620 / FGSC 9075 / NRRL 31084</strain>
    </source>
</reference>
<feature type="transmembrane region" description="Helical" evidence="2">
    <location>
        <begin position="74"/>
        <end position="95"/>
    </location>
</feature>
<keyword evidence="2" id="KW-1133">Transmembrane helix</keyword>
<dbReference type="eggNOG" id="ENOG502RZM0">
    <property type="taxonomic scope" value="Eukaryota"/>
</dbReference>
<keyword evidence="2" id="KW-0812">Transmembrane</keyword>
<accession>A0A098DU83</accession>
<feature type="transmembrane region" description="Helical" evidence="2">
    <location>
        <begin position="139"/>
        <end position="156"/>
    </location>
</feature>
<sequence>MAETQPHLLRYRKRSVWILAFYLPILIVPWVLTCILMHRPVFLPSYINRHGDYSMTDMQKIQDWSTATNILNRIAATLGLPIVSVLMAQAVVVYSQQRKKGQENKLNVLQLFALSDRGRMDLPILWTSCFGARSRSSRFLWLAAGLVLVTITQPPLQSLLVPYDPLTVITCNDNPVEITNRDKTCNGTGAESRVVGIDPEPNVMEMIPRNLAANLIRQKIKSFSMSDVQTNLWHKVTNYIPFAVEQQRAQTFGWIQKRRPMPFFAIFNHTGFATSGIKATVCVEGNHSDVPWTRSRDRQDIHETMWLRLEVAQQPDGSREDGQALLEDVTAFNLSCRASSTRGYFELGNHWNNQVFGPLLDKWPTRDDIRKNFNDYGSFVGKYKHPDRRPVTVDPALEPDLHVNCDSPPNLLGDFGMGTTGPLTLVAISLFGNGSFFHLASKRPQKDMNYTMRDICESENYPFQRIVLDHLHYTKLCAGGLSMYREDYPPAGNYRGNVKYELLPIFVARILETFNDLKEAESLLEMGMFFANKVLLRESASVFGTVWSRWIFSSPGWKIVKPQKTVMAIVVISAFIAVQCICLVWLACSVHNWIDFAEEDFEVPIKKMESVQEKKQTTSTDASLESDAPNVQDAEEASSTPQDDESQPDNSLILSLGGDYPMSSAYTAADWFGQRRRKGQGGIG</sequence>
<dbReference type="VEuPathDB" id="FungiDB:FGRAMPH1_01G25531"/>
<evidence type="ECO:0000256" key="1">
    <source>
        <dbReference type="SAM" id="MobiDB-lite"/>
    </source>
</evidence>
<accession>A0A0E0SER9</accession>